<evidence type="ECO:0000256" key="1">
    <source>
        <dbReference type="SAM" id="MobiDB-lite"/>
    </source>
</evidence>
<gene>
    <name evidence="2" type="ORF">DF222_09235</name>
</gene>
<name>A0A2U1T4Y0_9CORY</name>
<keyword evidence="3" id="KW-1185">Reference proteome</keyword>
<comment type="caution">
    <text evidence="2">The sequence shown here is derived from an EMBL/GenBank/DDBJ whole genome shotgun (WGS) entry which is preliminary data.</text>
</comment>
<dbReference type="Proteomes" id="UP000244989">
    <property type="component" value="Unassembled WGS sequence"/>
</dbReference>
<dbReference type="Pfam" id="PF13730">
    <property type="entry name" value="HTH_36"/>
    <property type="match status" value="1"/>
</dbReference>
<dbReference type="InterPro" id="IPR036388">
    <property type="entry name" value="WH-like_DNA-bd_sf"/>
</dbReference>
<dbReference type="OrthoDB" id="3731942at2"/>
<feature type="region of interest" description="Disordered" evidence="1">
    <location>
        <begin position="102"/>
        <end position="177"/>
    </location>
</feature>
<feature type="compositionally biased region" description="Pro residues" evidence="1">
    <location>
        <begin position="144"/>
        <end position="154"/>
    </location>
</feature>
<protein>
    <submittedName>
        <fullName evidence="2">Helix-turn-helix domain-containing protein</fullName>
    </submittedName>
</protein>
<dbReference type="Gene3D" id="1.10.10.10">
    <property type="entry name" value="Winged helix-like DNA-binding domain superfamily/Winged helix DNA-binding domain"/>
    <property type="match status" value="1"/>
</dbReference>
<organism evidence="2 3">
    <name type="scientific">Corynebacterium yudongzhengii</name>
    <dbReference type="NCBI Taxonomy" id="2080740"/>
    <lineage>
        <taxon>Bacteria</taxon>
        <taxon>Bacillati</taxon>
        <taxon>Actinomycetota</taxon>
        <taxon>Actinomycetes</taxon>
        <taxon>Mycobacteriales</taxon>
        <taxon>Corynebacteriaceae</taxon>
        <taxon>Corynebacterium</taxon>
    </lineage>
</organism>
<feature type="compositionally biased region" description="Low complexity" evidence="1">
    <location>
        <begin position="157"/>
        <end position="171"/>
    </location>
</feature>
<dbReference type="AlphaFoldDB" id="A0A2U1T4Y0"/>
<evidence type="ECO:0000313" key="2">
    <source>
        <dbReference type="EMBL" id="PWC01066.1"/>
    </source>
</evidence>
<evidence type="ECO:0000313" key="3">
    <source>
        <dbReference type="Proteomes" id="UP000244989"/>
    </source>
</evidence>
<dbReference type="RefSeq" id="WP_108431056.1">
    <property type="nucleotide sequence ID" value="NZ_CP026947.1"/>
</dbReference>
<sequence>MSVKAVSWVLDDLQGLKQGPSLVMLALADFADERNSCFPGQDRIAARARCSKRSVISHLKELEELGLISVERRTYSNGTGSIRRTSNRYVLYLDKAYSVEDAKSAPTRKRAGHAERAEFAPTSLEGAKNPTSKVQPVALNEPPVIEPPALPPTPQVAEGTAAPSGAEPAGSAGEGGSLQWTNRLAAISLALIGQGRLPEGVTDDELVQVRALQAATSDENADGVGFSVSDEDVITPVESSGGSSPREWCICPS</sequence>
<reference evidence="3" key="1">
    <citation type="submission" date="2018-04" db="EMBL/GenBank/DDBJ databases">
        <authorList>
            <person name="Liu S."/>
            <person name="Wang Z."/>
            <person name="Li J."/>
        </authorList>
    </citation>
    <scope>NUCLEOTIDE SEQUENCE [LARGE SCALE GENOMIC DNA]</scope>
    <source>
        <strain evidence="3">2189</strain>
    </source>
</reference>
<proteinExistence type="predicted"/>
<dbReference type="KEGG" id="cyz:C3B44_02930"/>
<dbReference type="EMBL" id="QEEZ01000019">
    <property type="protein sequence ID" value="PWC01066.1"/>
    <property type="molecule type" value="Genomic_DNA"/>
</dbReference>
<accession>A0A2U1T4Y0</accession>